<sequence length="273" mass="29874">MAALRSARSFTGNVLLNPPFGAMPADKHWSWASGAVSQAAVFTLGASKALAVGGQLTAVLPDVLRSGSRYERWRQQVAEHLSLQAVQTQGQFDPHTDIHVFLMSGTRHRRSKGRTGADTAWWTAERSTQSLEDLFEVRVGPVVDNRDPHEGPEVPFLKARALPPAGDVGVPKQLRRFSGRLIEPPFVAIRRTSRPGQGAGGHSRGVGVLLTGHAPVAVDNHIITARPLDGREETCRNLLKVLASPPVTAWLDERIRCRHLTVRAVREIPWNEA</sequence>
<name>A0AB39RA16_9ACTN</name>
<reference evidence="1" key="1">
    <citation type="submission" date="2024-07" db="EMBL/GenBank/DDBJ databases">
        <authorList>
            <person name="Yu S.T."/>
        </authorList>
    </citation>
    <scope>NUCLEOTIDE SEQUENCE</scope>
    <source>
        <strain evidence="1">R41</strain>
    </source>
</reference>
<organism evidence="1">
    <name type="scientific">Streptomyces sp. R41</name>
    <dbReference type="NCBI Taxonomy" id="3238632"/>
    <lineage>
        <taxon>Bacteria</taxon>
        <taxon>Bacillati</taxon>
        <taxon>Actinomycetota</taxon>
        <taxon>Actinomycetes</taxon>
        <taxon>Kitasatosporales</taxon>
        <taxon>Streptomycetaceae</taxon>
        <taxon>Streptomyces</taxon>
    </lineage>
</organism>
<gene>
    <name evidence="1" type="ORF">AB5J53_15380</name>
</gene>
<dbReference type="Gene3D" id="3.40.50.150">
    <property type="entry name" value="Vaccinia Virus protein VP39"/>
    <property type="match status" value="1"/>
</dbReference>
<accession>A0AB39RA16</accession>
<proteinExistence type="predicted"/>
<dbReference type="EMBL" id="CP163443">
    <property type="protein sequence ID" value="XDQ52947.1"/>
    <property type="molecule type" value="Genomic_DNA"/>
</dbReference>
<dbReference type="InterPro" id="IPR029063">
    <property type="entry name" value="SAM-dependent_MTases_sf"/>
</dbReference>
<evidence type="ECO:0008006" key="2">
    <source>
        <dbReference type="Google" id="ProtNLM"/>
    </source>
</evidence>
<protein>
    <recommendedName>
        <fullName evidence="2">DNA methylase adenine-specific domain-containing protein</fullName>
    </recommendedName>
</protein>
<dbReference type="RefSeq" id="WP_369246213.1">
    <property type="nucleotide sequence ID" value="NZ_CP163443.1"/>
</dbReference>
<evidence type="ECO:0000313" key="1">
    <source>
        <dbReference type="EMBL" id="XDQ52947.1"/>
    </source>
</evidence>
<dbReference type="SUPFAM" id="SSF53335">
    <property type="entry name" value="S-adenosyl-L-methionine-dependent methyltransferases"/>
    <property type="match status" value="1"/>
</dbReference>
<dbReference type="AlphaFoldDB" id="A0AB39RA16"/>